<dbReference type="PATRIC" id="fig|927665.4.peg.2895"/>
<protein>
    <submittedName>
        <fullName evidence="1">Uncharacterized protein</fullName>
    </submittedName>
</protein>
<dbReference type="HOGENOM" id="CLU_3203039_0_0_10"/>
<dbReference type="Proteomes" id="UP000033047">
    <property type="component" value="Unassembled WGS sequence"/>
</dbReference>
<dbReference type="AlphaFoldDB" id="A0A0F5JB91"/>
<name>A0A0F5JB91_9BACT</name>
<proteinExistence type="predicted"/>
<gene>
    <name evidence="1" type="ORF">HMPREF1535_02819</name>
</gene>
<comment type="caution">
    <text evidence="1">The sequence shown here is derived from an EMBL/GenBank/DDBJ whole genome shotgun (WGS) entry which is preliminary data.</text>
</comment>
<reference evidence="1 2" key="1">
    <citation type="submission" date="2013-04" db="EMBL/GenBank/DDBJ databases">
        <title>The Genome Sequence of Parabacteroides goldsteinii DSM 19448.</title>
        <authorList>
            <consortium name="The Broad Institute Genomics Platform"/>
            <person name="Earl A."/>
            <person name="Ward D."/>
            <person name="Feldgarden M."/>
            <person name="Gevers D."/>
            <person name="Martens E."/>
            <person name="Sakamoto M."/>
            <person name="Benno Y."/>
            <person name="Song Y."/>
            <person name="Liu C."/>
            <person name="Lee J."/>
            <person name="Bolanos M."/>
            <person name="Vaisanen M.L."/>
            <person name="Finegold S.M."/>
            <person name="Walker B."/>
            <person name="Young S."/>
            <person name="Zeng Q."/>
            <person name="Gargeya S."/>
            <person name="Fitzgerald M."/>
            <person name="Haas B."/>
            <person name="Abouelleil A."/>
            <person name="Allen A.W."/>
            <person name="Alvarado L."/>
            <person name="Arachchi H.M."/>
            <person name="Berlin A.M."/>
            <person name="Chapman S.B."/>
            <person name="Gainer-Dewar J."/>
            <person name="Goldberg J."/>
            <person name="Griggs A."/>
            <person name="Gujja S."/>
            <person name="Hansen M."/>
            <person name="Howarth C."/>
            <person name="Imamovic A."/>
            <person name="Ireland A."/>
            <person name="Larimer J."/>
            <person name="McCowan C."/>
            <person name="Murphy C."/>
            <person name="Pearson M."/>
            <person name="Poon T.W."/>
            <person name="Priest M."/>
            <person name="Roberts A."/>
            <person name="Saif S."/>
            <person name="Shea T."/>
            <person name="Sisk P."/>
            <person name="Sykes S."/>
            <person name="Wortman J."/>
            <person name="Nusbaum C."/>
            <person name="Birren B."/>
        </authorList>
    </citation>
    <scope>NUCLEOTIDE SEQUENCE [LARGE SCALE GENOMIC DNA]</scope>
    <source>
        <strain evidence="1 2">DSM 19448</strain>
    </source>
</reference>
<sequence>MSYLLIITFLVIYSLFSDLVNPQVLVMADRKLLLAIPMSFGKFQN</sequence>
<organism evidence="1 2">
    <name type="scientific">Parabacteroides goldsteinii DSM 19448 = WAL 12034</name>
    <dbReference type="NCBI Taxonomy" id="927665"/>
    <lineage>
        <taxon>Bacteria</taxon>
        <taxon>Pseudomonadati</taxon>
        <taxon>Bacteroidota</taxon>
        <taxon>Bacteroidia</taxon>
        <taxon>Bacteroidales</taxon>
        <taxon>Tannerellaceae</taxon>
        <taxon>Parabacteroides</taxon>
    </lineage>
</organism>
<evidence type="ECO:0000313" key="2">
    <source>
        <dbReference type="Proteomes" id="UP000033047"/>
    </source>
</evidence>
<dbReference type="EMBL" id="AQHV01000013">
    <property type="protein sequence ID" value="KKB54697.1"/>
    <property type="molecule type" value="Genomic_DNA"/>
</dbReference>
<evidence type="ECO:0000313" key="1">
    <source>
        <dbReference type="EMBL" id="KKB54697.1"/>
    </source>
</evidence>
<dbReference type="STRING" id="927665.HMPREF1535_02819"/>
<accession>A0A0F5JB91</accession>